<evidence type="ECO:0000313" key="2">
    <source>
        <dbReference type="EMBL" id="KZT63581.1"/>
    </source>
</evidence>
<feature type="compositionally biased region" description="Low complexity" evidence="1">
    <location>
        <begin position="8"/>
        <end position="19"/>
    </location>
</feature>
<proteinExistence type="predicted"/>
<feature type="compositionally biased region" description="Low complexity" evidence="1">
    <location>
        <begin position="42"/>
        <end position="77"/>
    </location>
</feature>
<dbReference type="EMBL" id="KV429171">
    <property type="protein sequence ID" value="KZT63581.1"/>
    <property type="molecule type" value="Genomic_DNA"/>
</dbReference>
<accession>A0A165KU98</accession>
<dbReference type="Proteomes" id="UP000076727">
    <property type="component" value="Unassembled WGS sequence"/>
</dbReference>
<dbReference type="AlphaFoldDB" id="A0A165KU98"/>
<evidence type="ECO:0000256" key="1">
    <source>
        <dbReference type="SAM" id="MobiDB-lite"/>
    </source>
</evidence>
<gene>
    <name evidence="2" type="ORF">DAEQUDRAFT_770481</name>
</gene>
<sequence length="77" mass="7027">MPSQGPRTTGSAASGAKTTLSDAARIQAGQAKAGGDMGKGGFAARAQGAAARNAAAGAASPATPNSAAGAKAGKGSK</sequence>
<reference evidence="2 3" key="1">
    <citation type="journal article" date="2016" name="Mol. Biol. Evol.">
        <title>Comparative Genomics of Early-Diverging Mushroom-Forming Fungi Provides Insights into the Origins of Lignocellulose Decay Capabilities.</title>
        <authorList>
            <person name="Nagy L.G."/>
            <person name="Riley R."/>
            <person name="Tritt A."/>
            <person name="Adam C."/>
            <person name="Daum C."/>
            <person name="Floudas D."/>
            <person name="Sun H."/>
            <person name="Yadav J.S."/>
            <person name="Pangilinan J."/>
            <person name="Larsson K.H."/>
            <person name="Matsuura K."/>
            <person name="Barry K."/>
            <person name="Labutti K."/>
            <person name="Kuo R."/>
            <person name="Ohm R.A."/>
            <person name="Bhattacharya S.S."/>
            <person name="Shirouzu T."/>
            <person name="Yoshinaga Y."/>
            <person name="Martin F.M."/>
            <person name="Grigoriev I.V."/>
            <person name="Hibbett D.S."/>
        </authorList>
    </citation>
    <scope>NUCLEOTIDE SEQUENCE [LARGE SCALE GENOMIC DNA]</scope>
    <source>
        <strain evidence="2 3">L-15889</strain>
    </source>
</reference>
<name>A0A165KU98_9APHY</name>
<keyword evidence="3" id="KW-1185">Reference proteome</keyword>
<protein>
    <submittedName>
        <fullName evidence="2">Uncharacterized protein</fullName>
    </submittedName>
</protein>
<evidence type="ECO:0000313" key="3">
    <source>
        <dbReference type="Proteomes" id="UP000076727"/>
    </source>
</evidence>
<organism evidence="2 3">
    <name type="scientific">Daedalea quercina L-15889</name>
    <dbReference type="NCBI Taxonomy" id="1314783"/>
    <lineage>
        <taxon>Eukaryota</taxon>
        <taxon>Fungi</taxon>
        <taxon>Dikarya</taxon>
        <taxon>Basidiomycota</taxon>
        <taxon>Agaricomycotina</taxon>
        <taxon>Agaricomycetes</taxon>
        <taxon>Polyporales</taxon>
        <taxon>Fomitopsis</taxon>
    </lineage>
</organism>
<feature type="region of interest" description="Disordered" evidence="1">
    <location>
        <begin position="1"/>
        <end position="77"/>
    </location>
</feature>